<reference evidence="8 9" key="1">
    <citation type="journal article" date="2009" name="Stand. Genomic Sci.">
        <title>Complete genome sequence of Cryptobacterium curtum type strain (12-3).</title>
        <authorList>
            <person name="Mavrommatis K."/>
            <person name="Pukall R."/>
            <person name="Rohde C."/>
            <person name="Chen F."/>
            <person name="Sims D."/>
            <person name="Brettin T."/>
            <person name="Kuske C."/>
            <person name="Detter J.C."/>
            <person name="Han C."/>
            <person name="Lapidus A."/>
            <person name="Copeland A."/>
            <person name="Glavina Del Rio T."/>
            <person name="Nolan M."/>
            <person name="Lucas S."/>
            <person name="Tice H."/>
            <person name="Cheng J.F."/>
            <person name="Bruce D."/>
            <person name="Goodwin L."/>
            <person name="Pitluck S."/>
            <person name="Ovchinnikova G."/>
            <person name="Pati A."/>
            <person name="Ivanova N."/>
            <person name="Chen A."/>
            <person name="Palaniappan K."/>
            <person name="Chain P."/>
            <person name="D'haeseleer P."/>
            <person name="Goker M."/>
            <person name="Bristow J."/>
            <person name="Eisen J.A."/>
            <person name="Markowitz V."/>
            <person name="Hugenholtz P."/>
            <person name="Rohde M."/>
            <person name="Klenk H.P."/>
            <person name="Kyrpides N.C."/>
        </authorList>
    </citation>
    <scope>NUCLEOTIDE SEQUENCE [LARGE SCALE GENOMIC DNA]</scope>
    <source>
        <strain evidence="9">ATCC 700683 / DSM 15641 / 12-3</strain>
    </source>
</reference>
<dbReference type="InterPro" id="IPR050638">
    <property type="entry name" value="AA-Vitamin_Transporters"/>
</dbReference>
<dbReference type="AlphaFoldDB" id="C7MPG9"/>
<keyword evidence="4 6" id="KW-1133">Transmembrane helix</keyword>
<evidence type="ECO:0000256" key="6">
    <source>
        <dbReference type="SAM" id="Phobius"/>
    </source>
</evidence>
<evidence type="ECO:0000313" key="8">
    <source>
        <dbReference type="EMBL" id="ACU94809.1"/>
    </source>
</evidence>
<comment type="similarity">
    <text evidence="2">Belongs to the EamA transporter family.</text>
</comment>
<dbReference type="SUPFAM" id="SSF103481">
    <property type="entry name" value="Multidrug resistance efflux transporter EmrE"/>
    <property type="match status" value="2"/>
</dbReference>
<keyword evidence="9" id="KW-1185">Reference proteome</keyword>
<gene>
    <name evidence="8" type="ordered locus">Ccur_11190</name>
</gene>
<feature type="transmembrane region" description="Helical" evidence="6">
    <location>
        <begin position="296"/>
        <end position="314"/>
    </location>
</feature>
<feature type="transmembrane region" description="Helical" evidence="6">
    <location>
        <begin position="272"/>
        <end position="290"/>
    </location>
</feature>
<feature type="transmembrane region" description="Helical" evidence="6">
    <location>
        <begin position="161"/>
        <end position="179"/>
    </location>
</feature>
<evidence type="ECO:0000256" key="2">
    <source>
        <dbReference type="ARBA" id="ARBA00007362"/>
    </source>
</evidence>
<feature type="transmembrane region" description="Helical" evidence="6">
    <location>
        <begin position="38"/>
        <end position="59"/>
    </location>
</feature>
<organism evidence="8 9">
    <name type="scientific">Cryptobacterium curtum (strain ATCC 700683 / DSM 15641 / CCUG 43107 / 12-3)</name>
    <dbReference type="NCBI Taxonomy" id="469378"/>
    <lineage>
        <taxon>Bacteria</taxon>
        <taxon>Bacillati</taxon>
        <taxon>Actinomycetota</taxon>
        <taxon>Coriobacteriia</taxon>
        <taxon>Eggerthellales</taxon>
        <taxon>Eggerthellaceae</taxon>
        <taxon>Cryptobacterium</taxon>
    </lineage>
</organism>
<dbReference type="GO" id="GO:0016020">
    <property type="term" value="C:membrane"/>
    <property type="evidence" value="ECO:0007669"/>
    <property type="project" value="UniProtKB-SubCell"/>
</dbReference>
<evidence type="ECO:0000313" key="9">
    <source>
        <dbReference type="Proteomes" id="UP000000954"/>
    </source>
</evidence>
<evidence type="ECO:0000256" key="4">
    <source>
        <dbReference type="ARBA" id="ARBA00022989"/>
    </source>
</evidence>
<feature type="transmembrane region" description="Helical" evidence="6">
    <location>
        <begin position="107"/>
        <end position="124"/>
    </location>
</feature>
<dbReference type="eggNOG" id="COG0697">
    <property type="taxonomic scope" value="Bacteria"/>
</dbReference>
<dbReference type="Proteomes" id="UP000000954">
    <property type="component" value="Chromosome"/>
</dbReference>
<feature type="transmembrane region" description="Helical" evidence="6">
    <location>
        <begin position="131"/>
        <end position="149"/>
    </location>
</feature>
<protein>
    <submittedName>
        <fullName evidence="8">Integral membrane protein DUF6</fullName>
    </submittedName>
</protein>
<evidence type="ECO:0000256" key="1">
    <source>
        <dbReference type="ARBA" id="ARBA00004141"/>
    </source>
</evidence>
<feature type="domain" description="EamA" evidence="7">
    <location>
        <begin position="11"/>
        <end position="149"/>
    </location>
</feature>
<dbReference type="EMBL" id="CP001682">
    <property type="protein sequence ID" value="ACU94809.1"/>
    <property type="molecule type" value="Genomic_DNA"/>
</dbReference>
<dbReference type="RefSeq" id="WP_015778672.1">
    <property type="nucleotide sequence ID" value="NC_013170.1"/>
</dbReference>
<dbReference type="Pfam" id="PF00892">
    <property type="entry name" value="EamA"/>
    <property type="match status" value="2"/>
</dbReference>
<dbReference type="PANTHER" id="PTHR32322:SF2">
    <property type="entry name" value="EAMA DOMAIN-CONTAINING PROTEIN"/>
    <property type="match status" value="1"/>
</dbReference>
<dbReference type="HOGENOM" id="CLU_033863_19_0_11"/>
<dbReference type="STRING" id="469378.Ccur_11190"/>
<feature type="transmembrane region" description="Helical" evidence="6">
    <location>
        <begin position="191"/>
        <end position="220"/>
    </location>
</feature>
<dbReference type="PANTHER" id="PTHR32322">
    <property type="entry name" value="INNER MEMBRANE TRANSPORTER"/>
    <property type="match status" value="1"/>
</dbReference>
<name>C7MPG9_CRYCD</name>
<feature type="transmembrane region" description="Helical" evidence="6">
    <location>
        <begin position="12"/>
        <end position="32"/>
    </location>
</feature>
<evidence type="ECO:0000256" key="3">
    <source>
        <dbReference type="ARBA" id="ARBA00022692"/>
    </source>
</evidence>
<evidence type="ECO:0000256" key="5">
    <source>
        <dbReference type="ARBA" id="ARBA00023136"/>
    </source>
</evidence>
<keyword evidence="3 6" id="KW-0812">Transmembrane</keyword>
<accession>C7MPG9</accession>
<proteinExistence type="inferred from homology"/>
<dbReference type="InterPro" id="IPR000620">
    <property type="entry name" value="EamA_dom"/>
</dbReference>
<dbReference type="InterPro" id="IPR037185">
    <property type="entry name" value="EmrE-like"/>
</dbReference>
<sequence length="325" mass="34213">MQEKPQRFAQGVIAALLGATLWGFSGSCAEFLLSSYEISSIFITMVRMLGASVLFIGYTMITQRGAIRRILSDKRTVGSLLVFGCIGLYLDQITYVIAIGYTNAGTATVLANVGLILIMLVTCFTARRLPYAGEFLGVICAFAAVMLIATKGDFGTLNLPAEGLFWGMMNAASLALYVMQPRKLFAQWGSLPITGLGMLFGGFAAMAVWVVSIVLAMLGIGPQTGDMALGALMPVLDANGIGMLVVIVVIGMFAAFGLYLHGVSVVGSMRGGLLGAIEPVSATLFSALWLGTAFTGADWVGLVLMVITIFLVTIQRGMKTAAAQG</sequence>
<evidence type="ECO:0000259" key="7">
    <source>
        <dbReference type="Pfam" id="PF00892"/>
    </source>
</evidence>
<comment type="subcellular location">
    <subcellularLocation>
        <location evidence="1">Membrane</location>
        <topology evidence="1">Multi-pass membrane protein</topology>
    </subcellularLocation>
</comment>
<dbReference type="OrthoDB" id="9810818at2"/>
<dbReference type="KEGG" id="ccu:Ccur_11190"/>
<keyword evidence="5 6" id="KW-0472">Membrane</keyword>
<feature type="domain" description="EamA" evidence="7">
    <location>
        <begin position="163"/>
        <end position="313"/>
    </location>
</feature>
<feature type="transmembrane region" description="Helical" evidence="6">
    <location>
        <begin position="240"/>
        <end position="260"/>
    </location>
</feature>
<dbReference type="PROSITE" id="PS51257">
    <property type="entry name" value="PROKAR_LIPOPROTEIN"/>
    <property type="match status" value="1"/>
</dbReference>
<feature type="transmembrane region" description="Helical" evidence="6">
    <location>
        <begin position="80"/>
        <end position="101"/>
    </location>
</feature>